<comment type="function">
    <text evidence="5">Required for the activity of the bacterial periplasmic transport system of putrescine.</text>
</comment>
<dbReference type="GO" id="GO:0019808">
    <property type="term" value="F:polyamine binding"/>
    <property type="evidence" value="ECO:0007669"/>
    <property type="project" value="InterPro"/>
</dbReference>
<evidence type="ECO:0000313" key="8">
    <source>
        <dbReference type="Proteomes" id="UP001302477"/>
    </source>
</evidence>
<dbReference type="PANTHER" id="PTHR30222">
    <property type="entry name" value="SPERMIDINE/PUTRESCINE-BINDING PERIPLASMIC PROTEIN"/>
    <property type="match status" value="1"/>
</dbReference>
<feature type="binding site" evidence="6">
    <location>
        <position position="37"/>
    </location>
    <ligand>
        <name>spermidine</name>
        <dbReference type="ChEBI" id="CHEBI:57834"/>
    </ligand>
</feature>
<dbReference type="GO" id="GO:0015846">
    <property type="term" value="P:polyamine transport"/>
    <property type="evidence" value="ECO:0007669"/>
    <property type="project" value="InterPro"/>
</dbReference>
<keyword evidence="3" id="KW-0732">Signal</keyword>
<dbReference type="Gene3D" id="3.40.190.10">
    <property type="entry name" value="Periplasmic binding protein-like II"/>
    <property type="match status" value="2"/>
</dbReference>
<name>A0AAU0MWQ5_9GAMM</name>
<dbReference type="AlphaFoldDB" id="A0AAU0MWQ5"/>
<comment type="similarity">
    <text evidence="5">Belongs to the bacterial solute-binding protein PotD/PotF family.</text>
</comment>
<keyword evidence="2 5" id="KW-0813">Transport</keyword>
<proteinExistence type="inferred from homology"/>
<keyword evidence="4 5" id="KW-0574">Periplasm</keyword>
<evidence type="ECO:0000256" key="6">
    <source>
        <dbReference type="PIRSR" id="PIRSR019574-1"/>
    </source>
</evidence>
<reference evidence="7 8" key="1">
    <citation type="submission" date="2023-10" db="EMBL/GenBank/DDBJ databases">
        <title>Description of Microbulbifer bruguierae sp. nov., isolated from the sediments of mangrove plant Bruguiera sexangula and comparative genomic analyses of the genus Microbulbifer.</title>
        <authorList>
            <person name="Long M."/>
        </authorList>
    </citation>
    <scope>NUCLEOTIDE SEQUENCE [LARGE SCALE GENOMIC DNA]</scope>
    <source>
        <strain evidence="7 8">SPO729</strain>
    </source>
</reference>
<comment type="subcellular location">
    <subcellularLocation>
        <location evidence="1 5">Periplasm</location>
    </subcellularLocation>
</comment>
<dbReference type="RefSeq" id="WP_318953025.1">
    <property type="nucleotide sequence ID" value="NZ_CP137555.1"/>
</dbReference>
<dbReference type="SUPFAM" id="SSF53850">
    <property type="entry name" value="Periplasmic binding protein-like II"/>
    <property type="match status" value="1"/>
</dbReference>
<sequence length="369" mass="42002">MRPISHVLVILTAVIGLNFNVPVSAQTKELHFANWSESIAEDTISDFEAATGIKVHYFEFDDIEELEEVWLQEGRRFDVIVPGSDNIPKYIAAGQLQKLDRSRIRNWSQNDPKFMQRLALFDPGNEYAIPYLWGTVGIGYNVQAVRQAFGGRLPEDSWDLLFEPENLAKLDHCNATLMRSPEEIFDVALKYLDKDPNSMSVAHQYMVANLLSKVRLHITDFDSGEYVEDLASGKRCIAHAWSGDVLEAQQQAKEAGKTFDIRYIMPKEGFPLWIDVVSVPSNAQNLDAAYQFLNYLMQPSVIATISNETQYANANMAAQDLVDPELLSNPIVYPGREEIERTWIPAATNNRVLALRHKLWQRIIEREEI</sequence>
<evidence type="ECO:0000256" key="5">
    <source>
        <dbReference type="PIRNR" id="PIRNR019574"/>
    </source>
</evidence>
<evidence type="ECO:0000313" key="7">
    <source>
        <dbReference type="EMBL" id="WOX04547.1"/>
    </source>
</evidence>
<organism evidence="7 8">
    <name type="scientific">Microbulbifer pacificus</name>
    <dbReference type="NCBI Taxonomy" id="407164"/>
    <lineage>
        <taxon>Bacteria</taxon>
        <taxon>Pseudomonadati</taxon>
        <taxon>Pseudomonadota</taxon>
        <taxon>Gammaproteobacteria</taxon>
        <taxon>Cellvibrionales</taxon>
        <taxon>Microbulbiferaceae</taxon>
        <taxon>Microbulbifer</taxon>
    </lineage>
</organism>
<dbReference type="PANTHER" id="PTHR30222:SF12">
    <property type="entry name" value="NORSPERMIDINE SENSOR"/>
    <property type="match status" value="1"/>
</dbReference>
<dbReference type="EMBL" id="CP137555">
    <property type="protein sequence ID" value="WOX04547.1"/>
    <property type="molecule type" value="Genomic_DNA"/>
</dbReference>
<evidence type="ECO:0000256" key="1">
    <source>
        <dbReference type="ARBA" id="ARBA00004418"/>
    </source>
</evidence>
<dbReference type="InterPro" id="IPR006059">
    <property type="entry name" value="SBP"/>
</dbReference>
<evidence type="ECO:0000256" key="2">
    <source>
        <dbReference type="ARBA" id="ARBA00022448"/>
    </source>
</evidence>
<gene>
    <name evidence="7" type="ORF">R5R33_12440</name>
</gene>
<dbReference type="PRINTS" id="PR00909">
    <property type="entry name" value="SPERMDNBNDNG"/>
</dbReference>
<protein>
    <recommendedName>
        <fullName evidence="5">Putrescine-binding periplasmic protein</fullName>
    </recommendedName>
</protein>
<dbReference type="PIRSF" id="PIRSF019574">
    <property type="entry name" value="Periplasmic_polyamine_BP"/>
    <property type="match status" value="1"/>
</dbReference>
<keyword evidence="8" id="KW-1185">Reference proteome</keyword>
<dbReference type="Proteomes" id="UP001302477">
    <property type="component" value="Chromosome"/>
</dbReference>
<dbReference type="KEGG" id="mpaf:R5R33_12440"/>
<accession>A0AAU0MWQ5</accession>
<dbReference type="InterPro" id="IPR001188">
    <property type="entry name" value="Sperm_putr-bd"/>
</dbReference>
<evidence type="ECO:0000256" key="3">
    <source>
        <dbReference type="ARBA" id="ARBA00022729"/>
    </source>
</evidence>
<evidence type="ECO:0000256" key="4">
    <source>
        <dbReference type="ARBA" id="ARBA00022764"/>
    </source>
</evidence>
<dbReference type="GO" id="GO:0042597">
    <property type="term" value="C:periplasmic space"/>
    <property type="evidence" value="ECO:0007669"/>
    <property type="project" value="UniProtKB-SubCell"/>
</dbReference>
<dbReference type="Pfam" id="PF13416">
    <property type="entry name" value="SBP_bac_8"/>
    <property type="match status" value="1"/>
</dbReference>